<dbReference type="PANTHER" id="PTHR39639:SF1">
    <property type="entry name" value="DUF262 DOMAIN-CONTAINING PROTEIN"/>
    <property type="match status" value="1"/>
</dbReference>
<name>A0A2P9AQ60_9HYPH</name>
<dbReference type="Pfam" id="PF03235">
    <property type="entry name" value="GmrSD_N"/>
    <property type="match status" value="1"/>
</dbReference>
<keyword evidence="3" id="KW-1185">Reference proteome</keyword>
<sequence length="469" mass="53331">MRLLHNCATDVSESEAKVLLNLRSSTGETIQVRLQSTSPSTDATLEWRSAPDEPQLTIRQDEAGVTDVRKASEISSSAEEIREQFLAALSEVAITESGGIEYLEEGLPDDDVDFPYDPETIRVDTKPFNISLVYEMIKDGDINLSPDFQRQFVWTDIGARSRLIESIMLRIPLPVFYMSQDRSGRLHVVDGLQRLTVISQFLDNRLKLRDLEYLKEEEGKIFRDDDPAKCIDQRYRKRIMQTQIMFNIIDPQTPTDVKFDIFKRINQGGRPLNAQEIRNCMSAPATRALIGSLATSEEFLAATQASVGTVRMQNQELTLRFLAFRLTQLGLLEAYSGNMDRFLDDATDTLNNNESVHGILARDFRQAMRNGEHLFGQYAFRKCLSSDLEPGARRRLINNSLFTTWSVTLADIPDARTRQQAEGSFATLVAEELERDLAYLDSVTSGTNDRRRLSYAFSVARRFCEEHVR</sequence>
<gene>
    <name evidence="2" type="ORF">BQ8482_340209</name>
</gene>
<dbReference type="InterPro" id="IPR004919">
    <property type="entry name" value="GmrSD_N"/>
</dbReference>
<dbReference type="AlphaFoldDB" id="A0A2P9AQ60"/>
<dbReference type="EMBL" id="FUIG01000042">
    <property type="protein sequence ID" value="SJM33313.1"/>
    <property type="molecule type" value="Genomic_DNA"/>
</dbReference>
<organism evidence="2 3">
    <name type="scientific">Mesorhizobium delmotii</name>
    <dbReference type="NCBI Taxonomy" id="1631247"/>
    <lineage>
        <taxon>Bacteria</taxon>
        <taxon>Pseudomonadati</taxon>
        <taxon>Pseudomonadota</taxon>
        <taxon>Alphaproteobacteria</taxon>
        <taxon>Hyphomicrobiales</taxon>
        <taxon>Phyllobacteriaceae</taxon>
        <taxon>Mesorhizobium</taxon>
    </lineage>
</organism>
<evidence type="ECO:0000313" key="3">
    <source>
        <dbReference type="Proteomes" id="UP000245698"/>
    </source>
</evidence>
<feature type="domain" description="GmrSD restriction endonucleases N-terminal" evidence="1">
    <location>
        <begin position="135"/>
        <end position="280"/>
    </location>
</feature>
<evidence type="ECO:0000313" key="2">
    <source>
        <dbReference type="EMBL" id="SJM33313.1"/>
    </source>
</evidence>
<reference evidence="3" key="1">
    <citation type="submission" date="2016-12" db="EMBL/GenBank/DDBJ databases">
        <authorList>
            <person name="Brunel B."/>
        </authorList>
    </citation>
    <scope>NUCLEOTIDE SEQUENCE [LARGE SCALE GENOMIC DNA]</scope>
</reference>
<proteinExistence type="predicted"/>
<protein>
    <recommendedName>
        <fullName evidence="1">GmrSD restriction endonucleases N-terminal domain-containing protein</fullName>
    </recommendedName>
</protein>
<accession>A0A2P9AQ60</accession>
<evidence type="ECO:0000259" key="1">
    <source>
        <dbReference type="Pfam" id="PF03235"/>
    </source>
</evidence>
<dbReference type="Proteomes" id="UP000245698">
    <property type="component" value="Unassembled WGS sequence"/>
</dbReference>
<dbReference type="PANTHER" id="PTHR39639">
    <property type="entry name" value="CHROMOSOME 16, WHOLE GENOME SHOTGUN SEQUENCE"/>
    <property type="match status" value="1"/>
</dbReference>